<dbReference type="Proteomes" id="UP000481153">
    <property type="component" value="Unassembled WGS sequence"/>
</dbReference>
<dbReference type="VEuPathDB" id="FungiDB:AeMF1_020589"/>
<accession>A0A6G0X7G2</accession>
<dbReference type="EMBL" id="VJMJ01000090">
    <property type="protein sequence ID" value="KAF0735975.1"/>
    <property type="molecule type" value="Genomic_DNA"/>
</dbReference>
<gene>
    <name evidence="3" type="ORF">Ae201684_007569</name>
</gene>
<feature type="domain" description="Protein kinase" evidence="2">
    <location>
        <begin position="12"/>
        <end position="307"/>
    </location>
</feature>
<dbReference type="GO" id="GO:0005524">
    <property type="term" value="F:ATP binding"/>
    <property type="evidence" value="ECO:0007669"/>
    <property type="project" value="InterPro"/>
</dbReference>
<sequence>MGNAIQVNGQTYQVRGKLGSGGFSEVYFVHGKLSRHVHLPSEKTVLDRSAAYAVKVIECHDDEQLQRAWMEVQLHRRLQHANIVPLLESEIRVKSIGQDHAKTTKEVLLVFPVYPSGSLQQILNSAKQMPVFEESACLHIFLGIARGVQEIHRLGFVHRDIKPANILLNDGFIPAVMDLGSTSPLYIPIDTAREASVMVEDAARYSSAAYRAPELWDESFRGILSGKTDVWSLGCTLYALAYGPFGPFESSKEGVKKLAILNGNVTFPANAGFSVAFVALIQSMLQVNLDDRPSLDDIIKSVQQVSVTRPGD</sequence>
<dbReference type="GO" id="GO:0005737">
    <property type="term" value="C:cytoplasm"/>
    <property type="evidence" value="ECO:0007669"/>
    <property type="project" value="TreeGrafter"/>
</dbReference>
<dbReference type="PROSITE" id="PS00108">
    <property type="entry name" value="PROTEIN_KINASE_ST"/>
    <property type="match status" value="1"/>
</dbReference>
<reference evidence="3 4" key="1">
    <citation type="submission" date="2019-07" db="EMBL/GenBank/DDBJ databases">
        <title>Genomics analysis of Aphanomyces spp. identifies a new class of oomycete effector associated with host adaptation.</title>
        <authorList>
            <person name="Gaulin E."/>
        </authorList>
    </citation>
    <scope>NUCLEOTIDE SEQUENCE [LARGE SCALE GENOMIC DNA]</scope>
    <source>
        <strain evidence="3 4">ATCC 201684</strain>
    </source>
</reference>
<keyword evidence="1" id="KW-0547">Nucleotide-binding</keyword>
<evidence type="ECO:0000259" key="2">
    <source>
        <dbReference type="PROSITE" id="PS50011"/>
    </source>
</evidence>
<dbReference type="InterPro" id="IPR000719">
    <property type="entry name" value="Prot_kinase_dom"/>
</dbReference>
<dbReference type="InterPro" id="IPR008271">
    <property type="entry name" value="Ser/Thr_kinase_AS"/>
</dbReference>
<dbReference type="InterPro" id="IPR011009">
    <property type="entry name" value="Kinase-like_dom_sf"/>
</dbReference>
<evidence type="ECO:0000313" key="3">
    <source>
        <dbReference type="EMBL" id="KAF0735975.1"/>
    </source>
</evidence>
<dbReference type="PROSITE" id="PS50011">
    <property type="entry name" value="PROTEIN_KINASE_DOM"/>
    <property type="match status" value="1"/>
</dbReference>
<dbReference type="Gene3D" id="1.10.510.10">
    <property type="entry name" value="Transferase(Phosphotransferase) domain 1"/>
    <property type="match status" value="1"/>
</dbReference>
<dbReference type="SMART" id="SM00220">
    <property type="entry name" value="S_TKc"/>
    <property type="match status" value="1"/>
</dbReference>
<name>A0A6G0X7G2_9STRA</name>
<dbReference type="PANTHER" id="PTHR22967:SF92">
    <property type="entry name" value="LD17053P"/>
    <property type="match status" value="1"/>
</dbReference>
<dbReference type="GO" id="GO:0004674">
    <property type="term" value="F:protein serine/threonine kinase activity"/>
    <property type="evidence" value="ECO:0007669"/>
    <property type="project" value="TreeGrafter"/>
</dbReference>
<dbReference type="PANTHER" id="PTHR22967">
    <property type="entry name" value="SERINE/THREONINE PROTEIN KINASE"/>
    <property type="match status" value="1"/>
</dbReference>
<proteinExistence type="predicted"/>
<dbReference type="AlphaFoldDB" id="A0A6G0X7G2"/>
<evidence type="ECO:0000256" key="1">
    <source>
        <dbReference type="ARBA" id="ARBA00022741"/>
    </source>
</evidence>
<organism evidence="3 4">
    <name type="scientific">Aphanomyces euteiches</name>
    <dbReference type="NCBI Taxonomy" id="100861"/>
    <lineage>
        <taxon>Eukaryota</taxon>
        <taxon>Sar</taxon>
        <taxon>Stramenopiles</taxon>
        <taxon>Oomycota</taxon>
        <taxon>Saprolegniomycetes</taxon>
        <taxon>Saprolegniales</taxon>
        <taxon>Verrucalvaceae</taxon>
        <taxon>Aphanomyces</taxon>
    </lineage>
</organism>
<dbReference type="SUPFAM" id="SSF56112">
    <property type="entry name" value="Protein kinase-like (PK-like)"/>
    <property type="match status" value="1"/>
</dbReference>
<protein>
    <recommendedName>
        <fullName evidence="2">Protein kinase domain-containing protein</fullName>
    </recommendedName>
</protein>
<comment type="caution">
    <text evidence="3">The sequence shown here is derived from an EMBL/GenBank/DDBJ whole genome shotgun (WGS) entry which is preliminary data.</text>
</comment>
<dbReference type="Pfam" id="PF00069">
    <property type="entry name" value="Pkinase"/>
    <property type="match status" value="1"/>
</dbReference>
<keyword evidence="4" id="KW-1185">Reference proteome</keyword>
<evidence type="ECO:0000313" key="4">
    <source>
        <dbReference type="Proteomes" id="UP000481153"/>
    </source>
</evidence>